<evidence type="ECO:0000256" key="1">
    <source>
        <dbReference type="SAM" id="Phobius"/>
    </source>
</evidence>
<reference evidence="2" key="1">
    <citation type="journal article" date="2014" name="BMC Genomics">
        <title>Characterizing the developmental transcriptome of the oriental fruit fly, Bactrocera dorsalis (Diptera: Tephritidae) through comparative genomic analysis with Drosophila melanogaster utilizing modENCODE datasets.</title>
        <authorList>
            <person name="Geib S.M."/>
            <person name="Calla B."/>
            <person name="Hall B."/>
            <person name="Hou S."/>
            <person name="Manoukis N.C."/>
        </authorList>
    </citation>
    <scope>NUCLEOTIDE SEQUENCE</scope>
    <source>
        <strain evidence="2">Punador</strain>
    </source>
</reference>
<feature type="transmembrane region" description="Helical" evidence="1">
    <location>
        <begin position="69"/>
        <end position="87"/>
    </location>
</feature>
<feature type="transmembrane region" description="Helical" evidence="1">
    <location>
        <begin position="93"/>
        <end position="125"/>
    </location>
</feature>
<keyword evidence="1" id="KW-1133">Transmembrane helix</keyword>
<protein>
    <submittedName>
        <fullName evidence="2">Uncharacterized protein</fullName>
    </submittedName>
</protein>
<accession>A0A034VM19</accession>
<dbReference type="EMBL" id="GAKP01014586">
    <property type="protein sequence ID" value="JAC44366.1"/>
    <property type="molecule type" value="Transcribed_RNA"/>
</dbReference>
<keyword evidence="1" id="KW-0812">Transmembrane</keyword>
<evidence type="ECO:0000313" key="2">
    <source>
        <dbReference type="EMBL" id="JAC44366.1"/>
    </source>
</evidence>
<sequence length="162" mass="18754">MCALQTPKHLQQLEQHKRSKTTTTSQQYSLQQCVYMYLRFFLFESRDHLVRQLAALWFNNNSTASMERCSLFCPLFVCYALFCYLRSCFVFDWALLVYFITIYLICLYLYGDVVAGVTAFVPALFDRLLLLLSLHKCLYVGSCLHMSVSVHSAIALRSISTP</sequence>
<name>A0A034VM19_BACDO</name>
<organism evidence="2">
    <name type="scientific">Bactrocera dorsalis</name>
    <name type="common">Oriental fruit fly</name>
    <name type="synonym">Dacus dorsalis</name>
    <dbReference type="NCBI Taxonomy" id="27457"/>
    <lineage>
        <taxon>Eukaryota</taxon>
        <taxon>Metazoa</taxon>
        <taxon>Ecdysozoa</taxon>
        <taxon>Arthropoda</taxon>
        <taxon>Hexapoda</taxon>
        <taxon>Insecta</taxon>
        <taxon>Pterygota</taxon>
        <taxon>Neoptera</taxon>
        <taxon>Endopterygota</taxon>
        <taxon>Diptera</taxon>
        <taxon>Brachycera</taxon>
        <taxon>Muscomorpha</taxon>
        <taxon>Tephritoidea</taxon>
        <taxon>Tephritidae</taxon>
        <taxon>Bactrocera</taxon>
        <taxon>Bactrocera</taxon>
    </lineage>
</organism>
<keyword evidence="1" id="KW-0472">Membrane</keyword>
<dbReference type="AlphaFoldDB" id="A0A034VM19"/>
<proteinExistence type="predicted"/>